<accession>A0A7S0ABN3</accession>
<protein>
    <recommendedName>
        <fullName evidence="3">ABC transporter domain-containing protein</fullName>
    </recommendedName>
</protein>
<dbReference type="SUPFAM" id="SSF52540">
    <property type="entry name" value="P-loop containing nucleoside triphosphate hydrolases"/>
    <property type="match status" value="1"/>
</dbReference>
<organism evidence="2">
    <name type="scientific">Pyrodinium bahamense</name>
    <dbReference type="NCBI Taxonomy" id="73915"/>
    <lineage>
        <taxon>Eukaryota</taxon>
        <taxon>Sar</taxon>
        <taxon>Alveolata</taxon>
        <taxon>Dinophyceae</taxon>
        <taxon>Gonyaulacales</taxon>
        <taxon>Pyrocystaceae</taxon>
        <taxon>Pyrodinium</taxon>
    </lineage>
</organism>
<evidence type="ECO:0000313" key="2">
    <source>
        <dbReference type="EMBL" id="CAD8358858.1"/>
    </source>
</evidence>
<proteinExistence type="predicted"/>
<evidence type="ECO:0000256" key="1">
    <source>
        <dbReference type="SAM" id="MobiDB-lite"/>
    </source>
</evidence>
<reference evidence="2" key="1">
    <citation type="submission" date="2021-01" db="EMBL/GenBank/DDBJ databases">
        <authorList>
            <person name="Corre E."/>
            <person name="Pelletier E."/>
            <person name="Niang G."/>
            <person name="Scheremetjew M."/>
            <person name="Finn R."/>
            <person name="Kale V."/>
            <person name="Holt S."/>
            <person name="Cochrane G."/>
            <person name="Meng A."/>
            <person name="Brown T."/>
            <person name="Cohen L."/>
        </authorList>
    </citation>
    <scope>NUCLEOTIDE SEQUENCE</scope>
    <source>
        <strain evidence="2">Pbaha01</strain>
    </source>
</reference>
<name>A0A7S0ABN3_9DINO</name>
<dbReference type="PANTHER" id="PTHR43394">
    <property type="entry name" value="ATP-DEPENDENT PERMEASE MDL1, MITOCHONDRIAL"/>
    <property type="match status" value="1"/>
</dbReference>
<dbReference type="AlphaFoldDB" id="A0A7S0ABN3"/>
<feature type="compositionally biased region" description="Low complexity" evidence="1">
    <location>
        <begin position="105"/>
        <end position="118"/>
    </location>
</feature>
<evidence type="ECO:0008006" key="3">
    <source>
        <dbReference type="Google" id="ProtNLM"/>
    </source>
</evidence>
<dbReference type="EMBL" id="HBEG01023127">
    <property type="protein sequence ID" value="CAD8358858.1"/>
    <property type="molecule type" value="Transcribed_RNA"/>
</dbReference>
<feature type="region of interest" description="Disordered" evidence="1">
    <location>
        <begin position="97"/>
        <end position="118"/>
    </location>
</feature>
<dbReference type="GO" id="GO:0015421">
    <property type="term" value="F:ABC-type oligopeptide transporter activity"/>
    <property type="evidence" value="ECO:0007669"/>
    <property type="project" value="TreeGrafter"/>
</dbReference>
<dbReference type="Gene3D" id="3.40.50.300">
    <property type="entry name" value="P-loop containing nucleotide triphosphate hydrolases"/>
    <property type="match status" value="1"/>
</dbReference>
<dbReference type="PANTHER" id="PTHR43394:SF1">
    <property type="entry name" value="ATP-BINDING CASSETTE SUB-FAMILY B MEMBER 10, MITOCHONDRIAL"/>
    <property type="match status" value="1"/>
</dbReference>
<gene>
    <name evidence="2" type="ORF">PBAH0796_LOCUS14036</name>
</gene>
<dbReference type="InterPro" id="IPR027417">
    <property type="entry name" value="P-loop_NTPase"/>
</dbReference>
<sequence>MMLRQEADSRVVLFDEPTSSVDAATDQRVQEALHGRFAASTVLTVAHRLQTVLASDRILVLDAGCVAELGPPADLLANPGSHLSALAREAGLSSCAARAGEDQPGGDADAGAAAINSA</sequence>
<dbReference type="InterPro" id="IPR039421">
    <property type="entry name" value="Type_1_exporter"/>
</dbReference>